<dbReference type="GO" id="GO:0016787">
    <property type="term" value="F:hydrolase activity"/>
    <property type="evidence" value="ECO:0007669"/>
    <property type="project" value="TreeGrafter"/>
</dbReference>
<dbReference type="Pfam" id="PF07947">
    <property type="entry name" value="YhhN"/>
    <property type="match status" value="1"/>
</dbReference>
<dbReference type="GO" id="GO:0016020">
    <property type="term" value="C:membrane"/>
    <property type="evidence" value="ECO:0007669"/>
    <property type="project" value="UniProtKB-SubCell"/>
</dbReference>
<feature type="transmembrane region" description="Helical" evidence="6">
    <location>
        <begin position="118"/>
        <end position="135"/>
    </location>
</feature>
<comment type="similarity">
    <text evidence="2">Belongs to the TMEM86 family.</text>
</comment>
<feature type="transmembrane region" description="Helical" evidence="6">
    <location>
        <begin position="56"/>
        <end position="77"/>
    </location>
</feature>
<comment type="caution">
    <text evidence="7">The sequence shown here is derived from an EMBL/GenBank/DDBJ whole genome shotgun (WGS) entry which is preliminary data.</text>
</comment>
<dbReference type="EMBL" id="VULX01000003">
    <property type="protein sequence ID" value="MSR90523.1"/>
    <property type="molecule type" value="Genomic_DNA"/>
</dbReference>
<feature type="transmembrane region" description="Helical" evidence="6">
    <location>
        <begin position="177"/>
        <end position="198"/>
    </location>
</feature>
<evidence type="ECO:0000256" key="3">
    <source>
        <dbReference type="ARBA" id="ARBA00022692"/>
    </source>
</evidence>
<dbReference type="PANTHER" id="PTHR31885:SF6">
    <property type="entry name" value="GH04784P"/>
    <property type="match status" value="1"/>
</dbReference>
<dbReference type="RefSeq" id="WP_154530412.1">
    <property type="nucleotide sequence ID" value="NZ_JAQXTV010000065.1"/>
</dbReference>
<keyword evidence="4 6" id="KW-1133">Transmembrane helix</keyword>
<keyword evidence="3 6" id="KW-0812">Transmembrane</keyword>
<feature type="transmembrane region" description="Helical" evidence="6">
    <location>
        <begin position="6"/>
        <end position="23"/>
    </location>
</feature>
<feature type="transmembrane region" description="Helical" evidence="6">
    <location>
        <begin position="30"/>
        <end position="50"/>
    </location>
</feature>
<evidence type="ECO:0000256" key="6">
    <source>
        <dbReference type="SAM" id="Phobius"/>
    </source>
</evidence>
<evidence type="ECO:0000256" key="1">
    <source>
        <dbReference type="ARBA" id="ARBA00004141"/>
    </source>
</evidence>
<reference evidence="7 8" key="1">
    <citation type="submission" date="2019-08" db="EMBL/GenBank/DDBJ databases">
        <title>In-depth cultivation of the pig gut microbiome towards novel bacterial diversity and tailored functional studies.</title>
        <authorList>
            <person name="Wylensek D."/>
            <person name="Hitch T.C.A."/>
            <person name="Clavel T."/>
        </authorList>
    </citation>
    <scope>NUCLEOTIDE SEQUENCE [LARGE SCALE GENOMIC DNA]</scope>
    <source>
        <strain evidence="7 8">WCA-383-APC-5B</strain>
    </source>
</reference>
<evidence type="ECO:0000313" key="8">
    <source>
        <dbReference type="Proteomes" id="UP000460287"/>
    </source>
</evidence>
<keyword evidence="5 6" id="KW-0472">Membrane</keyword>
<dbReference type="Proteomes" id="UP000460287">
    <property type="component" value="Unassembled WGS sequence"/>
</dbReference>
<proteinExistence type="inferred from homology"/>
<feature type="transmembrane region" description="Helical" evidence="6">
    <location>
        <begin position="147"/>
        <end position="171"/>
    </location>
</feature>
<organism evidence="7 8">
    <name type="scientific">Inconstantimicrobium porci</name>
    <dbReference type="NCBI Taxonomy" id="2652291"/>
    <lineage>
        <taxon>Bacteria</taxon>
        <taxon>Bacillati</taxon>
        <taxon>Bacillota</taxon>
        <taxon>Clostridia</taxon>
        <taxon>Eubacteriales</taxon>
        <taxon>Clostridiaceae</taxon>
        <taxon>Inconstantimicrobium</taxon>
    </lineage>
</organism>
<dbReference type="PANTHER" id="PTHR31885">
    <property type="entry name" value="GH04784P"/>
    <property type="match status" value="1"/>
</dbReference>
<evidence type="ECO:0000256" key="2">
    <source>
        <dbReference type="ARBA" id="ARBA00007375"/>
    </source>
</evidence>
<evidence type="ECO:0000256" key="4">
    <source>
        <dbReference type="ARBA" id="ARBA00022989"/>
    </source>
</evidence>
<feature type="transmembrane region" description="Helical" evidence="6">
    <location>
        <begin position="89"/>
        <end position="112"/>
    </location>
</feature>
<comment type="subcellular location">
    <subcellularLocation>
        <location evidence="1">Membrane</location>
        <topology evidence="1">Multi-pass membrane protein</topology>
    </subcellularLocation>
</comment>
<name>A0A7X2MWS3_9CLOT</name>
<evidence type="ECO:0000313" key="7">
    <source>
        <dbReference type="EMBL" id="MSR90523.1"/>
    </source>
</evidence>
<accession>A0A7X2MWS3</accession>
<dbReference type="AlphaFoldDB" id="A0A7X2MWS3"/>
<gene>
    <name evidence="7" type="ORF">FYJ33_03615</name>
</gene>
<sequence>MLPYALLFLLIVCLICLIICDYYKRYYFRLLFKTLCSILFVLIALSSYYINCKNAIYFILMIAAFIFCLIGDVLLALNKKSDGPKDIFFIYGGISFGIGHIFFSSAFIYLIGLFYSDFLITTIIYLLLISFLMFSNKYNFKGMLLMVCTYCILISFMVTKALSFLNVYSIIPKQSLFTIIGALLFLFSDCVLSLIVFGKKEPPKCLTAINLITYYIGQSLLALSLM</sequence>
<dbReference type="InterPro" id="IPR012506">
    <property type="entry name" value="TMEM86B-like"/>
</dbReference>
<keyword evidence="8" id="KW-1185">Reference proteome</keyword>
<evidence type="ECO:0000256" key="5">
    <source>
        <dbReference type="ARBA" id="ARBA00023136"/>
    </source>
</evidence>
<protein>
    <submittedName>
        <fullName evidence="7">Lysoplasmalogenase</fullName>
    </submittedName>
</protein>